<dbReference type="SMART" id="SM01103">
    <property type="entry name" value="CRS1_YhbY"/>
    <property type="match status" value="1"/>
</dbReference>
<dbReference type="PANTHER" id="PTHR40065">
    <property type="entry name" value="RNA-BINDING PROTEIN YHBY"/>
    <property type="match status" value="1"/>
</dbReference>
<accession>A0A3B1A8N0</accession>
<protein>
    <submittedName>
        <fullName evidence="3">RNA-binding protein YhbY</fullName>
    </submittedName>
</protein>
<dbReference type="NCBIfam" id="TIGR00253">
    <property type="entry name" value="RNA_bind_YhbY"/>
    <property type="match status" value="1"/>
</dbReference>
<reference evidence="3" key="1">
    <citation type="submission" date="2018-06" db="EMBL/GenBank/DDBJ databases">
        <authorList>
            <person name="Zhirakovskaya E."/>
        </authorList>
    </citation>
    <scope>NUCLEOTIDE SEQUENCE</scope>
</reference>
<evidence type="ECO:0000313" key="3">
    <source>
        <dbReference type="EMBL" id="VAW95957.1"/>
    </source>
</evidence>
<gene>
    <name evidence="3" type="ORF">MNBD_GAMMA23-1234</name>
</gene>
<dbReference type="EMBL" id="UOFT01000050">
    <property type="protein sequence ID" value="VAW95957.1"/>
    <property type="molecule type" value="Genomic_DNA"/>
</dbReference>
<dbReference type="InterPro" id="IPR035920">
    <property type="entry name" value="YhbY-like_sf"/>
</dbReference>
<dbReference type="GO" id="GO:0003723">
    <property type="term" value="F:RNA binding"/>
    <property type="evidence" value="ECO:0007669"/>
    <property type="project" value="UniProtKB-KW"/>
</dbReference>
<evidence type="ECO:0000256" key="1">
    <source>
        <dbReference type="ARBA" id="ARBA00022884"/>
    </source>
</evidence>
<organism evidence="3">
    <name type="scientific">hydrothermal vent metagenome</name>
    <dbReference type="NCBI Taxonomy" id="652676"/>
    <lineage>
        <taxon>unclassified sequences</taxon>
        <taxon>metagenomes</taxon>
        <taxon>ecological metagenomes</taxon>
    </lineage>
</organism>
<name>A0A3B1A8N0_9ZZZZ</name>
<sequence length="100" mass="11313">MPQSKLGKTQRHHLRQLAHEIKPLVIIGNKGLTESVMEEINLALEHHELIKVRVNAADKAQRSSMIEKIQQHCDAMIVITIGHIVGLYKQADEPKIILPK</sequence>
<dbReference type="PROSITE" id="PS51295">
    <property type="entry name" value="CRM"/>
    <property type="match status" value="1"/>
</dbReference>
<keyword evidence="1" id="KW-0694">RNA-binding</keyword>
<dbReference type="PANTHER" id="PTHR40065:SF3">
    <property type="entry name" value="RNA-BINDING PROTEIN YHBY"/>
    <property type="match status" value="1"/>
</dbReference>
<evidence type="ECO:0000259" key="2">
    <source>
        <dbReference type="PROSITE" id="PS51295"/>
    </source>
</evidence>
<proteinExistence type="predicted"/>
<dbReference type="AlphaFoldDB" id="A0A3B1A8N0"/>
<feature type="domain" description="CRM" evidence="2">
    <location>
        <begin position="4"/>
        <end position="100"/>
    </location>
</feature>
<dbReference type="InterPro" id="IPR017924">
    <property type="entry name" value="RNA-binding_YhbY"/>
</dbReference>
<dbReference type="InterPro" id="IPR001890">
    <property type="entry name" value="RNA-binding_CRM"/>
</dbReference>
<dbReference type="SUPFAM" id="SSF75471">
    <property type="entry name" value="YhbY-like"/>
    <property type="match status" value="1"/>
</dbReference>
<dbReference type="Gene3D" id="3.30.110.60">
    <property type="entry name" value="YhbY-like"/>
    <property type="match status" value="1"/>
</dbReference>
<dbReference type="InterPro" id="IPR051925">
    <property type="entry name" value="RNA-binding_domain"/>
</dbReference>
<dbReference type="Pfam" id="PF01985">
    <property type="entry name" value="CRS1_YhbY"/>
    <property type="match status" value="1"/>
</dbReference>